<dbReference type="SUPFAM" id="SSF101278">
    <property type="entry name" value="N-terminal domain of adenylylcyclase associated protein, CAP"/>
    <property type="match status" value="1"/>
</dbReference>
<reference evidence="5 6" key="1">
    <citation type="submission" date="2024-09" db="EMBL/GenBank/DDBJ databases">
        <title>Rethinking Asexuality: The Enigmatic Case of Functional Sexual Genes in Lepraria (Stereocaulaceae).</title>
        <authorList>
            <person name="Doellman M."/>
            <person name="Sun Y."/>
            <person name="Barcenas-Pena A."/>
            <person name="Lumbsch H.T."/>
            <person name="Grewe F."/>
        </authorList>
    </citation>
    <scope>NUCLEOTIDE SEQUENCE [LARGE SCALE GENOMIC DNA]</scope>
    <source>
        <strain evidence="5 6">Mercado 3170</strain>
    </source>
</reference>
<dbReference type="Gene3D" id="1.25.40.330">
    <property type="entry name" value="Adenylate cyclase-associated CAP, N-terminal domain"/>
    <property type="match status" value="1"/>
</dbReference>
<dbReference type="InterPro" id="IPR017901">
    <property type="entry name" value="C-CAP_CF_C-like"/>
</dbReference>
<feature type="compositionally biased region" description="Basic and acidic residues" evidence="3">
    <location>
        <begin position="361"/>
        <end position="376"/>
    </location>
</feature>
<dbReference type="InterPro" id="IPR036223">
    <property type="entry name" value="CAP_C_sf"/>
</dbReference>
<dbReference type="InterPro" id="IPR018106">
    <property type="entry name" value="CAP_CS_N"/>
</dbReference>
<dbReference type="PROSITE" id="PS01088">
    <property type="entry name" value="CAP_1"/>
    <property type="match status" value="1"/>
</dbReference>
<evidence type="ECO:0000259" key="4">
    <source>
        <dbReference type="PROSITE" id="PS51329"/>
    </source>
</evidence>
<dbReference type="Pfam" id="PF08603">
    <property type="entry name" value="CAP_C"/>
    <property type="match status" value="1"/>
</dbReference>
<sequence length="530" mass="57701">MSQMNSLTTLIKRLEAATSRLEDMVPNMSDPAASTNGVQSAQAQGMSTAEGMGQSRGNAPPPLRHTETLPPTIDDFDSTINDEVKTFVNVSEEIGGLVAEQSAAVLRAFAAERKFLIVTTKSKKPEIQSPIYMEILKELQSTMGAVNDIREANRASPLFTHLTTVSEGIAVLGWITVEPKPTEFVTECLSSSQFYGNRIIKEYKEKDRKHVEWVNAFYNIFKSLASYVKQHYPSGVTWNNQNGIDPQEALKQVQSGQTSRSPPPSSAPPPPPPPPLPSFDSPPPPPPMPPNGTGASSNSADMGAVFDQISRGSDVTSHLRKVDPSSQTHKNPSLRASSAVPPAPSRSTSQSSSRSIPSKKPKPESMRTKKPPKKELEGNKWLIENYDNPGQMIEIEAAINHSLLISRCTKTTIRVIGKANAISLDNCTQTSLVLDSLVSAVDVIKCPKFEMQVLGMLPTIMLDQVDGAALYLNKETLHTTEVYTSKCTGVNINMPGQSEDDDYEEKPLPEQLKSVVRNGVLTTEIVEHAG</sequence>
<dbReference type="Pfam" id="PF01213">
    <property type="entry name" value="CAP_N-CM"/>
    <property type="match status" value="1"/>
</dbReference>
<feature type="domain" description="C-CAP/cofactor C-like" evidence="4">
    <location>
        <begin position="371"/>
        <end position="510"/>
    </location>
</feature>
<dbReference type="InterPro" id="IPR028417">
    <property type="entry name" value="CAP_CS_C"/>
</dbReference>
<dbReference type="InterPro" id="IPR013912">
    <property type="entry name" value="Adenylate_cyclase-assoc_CAP_C"/>
</dbReference>
<comment type="caution">
    <text evidence="5">The sequence shown here is derived from an EMBL/GenBank/DDBJ whole genome shotgun (WGS) entry which is preliminary data.</text>
</comment>
<comment type="similarity">
    <text evidence="1 2">Belongs to the CAP family.</text>
</comment>
<dbReference type="InterPro" id="IPR001837">
    <property type="entry name" value="Adenylate_cyclase-assoc_CAP"/>
</dbReference>
<feature type="region of interest" description="Disordered" evidence="3">
    <location>
        <begin position="25"/>
        <end position="68"/>
    </location>
</feature>
<organism evidence="5 6">
    <name type="scientific">Stereocaulon virgatum</name>
    <dbReference type="NCBI Taxonomy" id="373712"/>
    <lineage>
        <taxon>Eukaryota</taxon>
        <taxon>Fungi</taxon>
        <taxon>Dikarya</taxon>
        <taxon>Ascomycota</taxon>
        <taxon>Pezizomycotina</taxon>
        <taxon>Lecanoromycetes</taxon>
        <taxon>OSLEUM clade</taxon>
        <taxon>Lecanoromycetidae</taxon>
        <taxon>Lecanorales</taxon>
        <taxon>Lecanorineae</taxon>
        <taxon>Stereocaulaceae</taxon>
        <taxon>Stereocaulon</taxon>
    </lineage>
</organism>
<dbReference type="Pfam" id="PF21938">
    <property type="entry name" value="CAP_N"/>
    <property type="match status" value="1"/>
</dbReference>
<feature type="region of interest" description="Disordered" evidence="3">
    <location>
        <begin position="313"/>
        <end position="376"/>
    </location>
</feature>
<dbReference type="InterPro" id="IPR036222">
    <property type="entry name" value="CAP_N_sf"/>
</dbReference>
<evidence type="ECO:0000256" key="2">
    <source>
        <dbReference type="RuleBase" id="RU000647"/>
    </source>
</evidence>
<dbReference type="Gene3D" id="2.160.20.70">
    <property type="match status" value="1"/>
</dbReference>
<gene>
    <name evidence="5" type="ORF">N7G274_010658</name>
</gene>
<dbReference type="PANTHER" id="PTHR10652:SF0">
    <property type="entry name" value="ADENYLYL CYCLASE-ASSOCIATED PROTEIN"/>
    <property type="match status" value="1"/>
</dbReference>
<dbReference type="InterPro" id="IPR053950">
    <property type="entry name" value="CAP_N"/>
</dbReference>
<dbReference type="PROSITE" id="PS51329">
    <property type="entry name" value="C_CAP_COFACTOR_C"/>
    <property type="match status" value="1"/>
</dbReference>
<feature type="compositionally biased region" description="Pro residues" evidence="3">
    <location>
        <begin position="261"/>
        <end position="290"/>
    </location>
</feature>
<feature type="compositionally biased region" description="Polar residues" evidence="3">
    <location>
        <begin position="32"/>
        <end position="47"/>
    </location>
</feature>
<accession>A0ABR3ZX52</accession>
<feature type="compositionally biased region" description="Low complexity" evidence="3">
    <location>
        <begin position="333"/>
        <end position="358"/>
    </location>
</feature>
<dbReference type="EMBL" id="JBEFKJ010000061">
    <property type="protein sequence ID" value="KAL2036632.1"/>
    <property type="molecule type" value="Genomic_DNA"/>
</dbReference>
<evidence type="ECO:0000313" key="6">
    <source>
        <dbReference type="Proteomes" id="UP001590950"/>
    </source>
</evidence>
<evidence type="ECO:0000256" key="1">
    <source>
        <dbReference type="ARBA" id="ARBA00007659"/>
    </source>
</evidence>
<dbReference type="InterPro" id="IPR013992">
    <property type="entry name" value="Adenylate_cyclase-assoc_CAP_N"/>
</dbReference>
<dbReference type="SUPFAM" id="SSF69340">
    <property type="entry name" value="C-terminal domain of adenylylcyclase associated protein"/>
    <property type="match status" value="1"/>
</dbReference>
<dbReference type="Proteomes" id="UP001590950">
    <property type="component" value="Unassembled WGS sequence"/>
</dbReference>
<name>A0ABR3ZX52_9LECA</name>
<proteinExistence type="inferred from homology"/>
<protein>
    <recommendedName>
        <fullName evidence="2">Adenylyl cyclase-associated protein</fullName>
    </recommendedName>
</protein>
<dbReference type="PROSITE" id="PS01089">
    <property type="entry name" value="CAP_2"/>
    <property type="match status" value="1"/>
</dbReference>
<keyword evidence="6" id="KW-1185">Reference proteome</keyword>
<feature type="region of interest" description="Disordered" evidence="3">
    <location>
        <begin position="249"/>
        <end position="300"/>
    </location>
</feature>
<dbReference type="InterPro" id="IPR006599">
    <property type="entry name" value="CARP_motif"/>
</dbReference>
<dbReference type="SMART" id="SM00673">
    <property type="entry name" value="CARP"/>
    <property type="match status" value="2"/>
</dbReference>
<dbReference type="InterPro" id="IPR016098">
    <property type="entry name" value="CAP/MinC_C"/>
</dbReference>
<dbReference type="PANTHER" id="PTHR10652">
    <property type="entry name" value="ADENYLYL CYCLASE-ASSOCIATED PROTEIN"/>
    <property type="match status" value="1"/>
</dbReference>
<evidence type="ECO:0000256" key="3">
    <source>
        <dbReference type="SAM" id="MobiDB-lite"/>
    </source>
</evidence>
<evidence type="ECO:0000313" key="5">
    <source>
        <dbReference type="EMBL" id="KAL2036632.1"/>
    </source>
</evidence>